<proteinExistence type="inferred from homology"/>
<evidence type="ECO:0000256" key="2">
    <source>
        <dbReference type="ARBA" id="ARBA00008520"/>
    </source>
</evidence>
<feature type="chain" id="PRO_5038970518" evidence="6">
    <location>
        <begin position="37"/>
        <end position="541"/>
    </location>
</feature>
<dbReference type="InterPro" id="IPR006059">
    <property type="entry name" value="SBP"/>
</dbReference>
<dbReference type="RefSeq" id="WP_136373400.1">
    <property type="nucleotide sequence ID" value="NZ_SSOB01000056.1"/>
</dbReference>
<dbReference type="EMBL" id="SSOB01000056">
    <property type="protein sequence ID" value="THF73406.1"/>
    <property type="molecule type" value="Genomic_DNA"/>
</dbReference>
<sequence length="541" mass="59867">MNGTKNASWKKIAASTMALTLSAAALLSACSGNNTANNTGNNSSSSAPASNAATSSASSSAAAPAREVTVMRSDTVIQPWLADSPALQEIMKNTNTKITTQAVPESDYDAKKNTLIATNNLPDVLFVKKADIITYANTGVFLNLTPYLDEYAPNLKKRMESDPEVNKLKVDGDLYGFPIMANKENAANVGNFPMIRTDVLEELNLAAPTTFDELYEVLKAFKQAYPDSYPWSFRNGSEYNLKFLAYAFGGGFPIYYEPKEDKFVYGVSSDGFKEAVTFLNKLYKEKLLDPNFAALTVQQWQQNLSSGKSLFFYDNYTFATNFNAALQETDPDAKFDMLPVLADANGNKRNYMDNPSSFNSYVISSKVQNPEEIIKMFDWMYSDEGLKSTNFGVSGEHYTEDNGTITIAQSLLDQFKDKQDPYRAMQSFLGTGLLSFAVMTDDTPMFASSPEQLKVWSDAVKSQKEAGIVVEKPLDPPFTEEERDQLKQLNSKVGTLVTQNVDKFIMGNRPLSELDQFAQELASSGAADIEKIYNDAWARMK</sequence>
<dbReference type="OrthoDB" id="9787283at2"/>
<dbReference type="Proteomes" id="UP000310636">
    <property type="component" value="Unassembled WGS sequence"/>
</dbReference>
<keyword evidence="8" id="KW-1185">Reference proteome</keyword>
<evidence type="ECO:0000256" key="4">
    <source>
        <dbReference type="ARBA" id="ARBA00022729"/>
    </source>
</evidence>
<gene>
    <name evidence="7" type="ORF">E6C55_29360</name>
</gene>
<accession>A0A4S4BG61</accession>
<keyword evidence="4 6" id="KW-0732">Signal</keyword>
<organism evidence="7 8">
    <name type="scientific">Cohnella fermenti</name>
    <dbReference type="NCBI Taxonomy" id="2565925"/>
    <lineage>
        <taxon>Bacteria</taxon>
        <taxon>Bacillati</taxon>
        <taxon>Bacillota</taxon>
        <taxon>Bacilli</taxon>
        <taxon>Bacillales</taxon>
        <taxon>Paenibacillaceae</taxon>
        <taxon>Cohnella</taxon>
    </lineage>
</organism>
<evidence type="ECO:0000313" key="7">
    <source>
        <dbReference type="EMBL" id="THF73406.1"/>
    </source>
</evidence>
<comment type="subcellular location">
    <subcellularLocation>
        <location evidence="1">Cell envelope</location>
    </subcellularLocation>
</comment>
<dbReference type="AlphaFoldDB" id="A0A4S4BG61"/>
<dbReference type="PROSITE" id="PS51257">
    <property type="entry name" value="PROKAR_LIPOPROTEIN"/>
    <property type="match status" value="1"/>
</dbReference>
<evidence type="ECO:0000256" key="5">
    <source>
        <dbReference type="SAM" id="MobiDB-lite"/>
    </source>
</evidence>
<dbReference type="PANTHER" id="PTHR43649">
    <property type="entry name" value="ARABINOSE-BINDING PROTEIN-RELATED"/>
    <property type="match status" value="1"/>
</dbReference>
<evidence type="ECO:0000256" key="3">
    <source>
        <dbReference type="ARBA" id="ARBA00022448"/>
    </source>
</evidence>
<dbReference type="PANTHER" id="PTHR43649:SF31">
    <property type="entry name" value="SN-GLYCEROL-3-PHOSPHATE-BINDING PERIPLASMIC PROTEIN UGPB"/>
    <property type="match status" value="1"/>
</dbReference>
<comment type="similarity">
    <text evidence="2">Belongs to the bacterial solute-binding protein 1 family.</text>
</comment>
<keyword evidence="3" id="KW-0813">Transport</keyword>
<feature type="region of interest" description="Disordered" evidence="5">
    <location>
        <begin position="39"/>
        <end position="64"/>
    </location>
</feature>
<dbReference type="Gene3D" id="3.40.190.10">
    <property type="entry name" value="Periplasmic binding protein-like II"/>
    <property type="match status" value="2"/>
</dbReference>
<evidence type="ECO:0000256" key="6">
    <source>
        <dbReference type="SAM" id="SignalP"/>
    </source>
</evidence>
<dbReference type="InterPro" id="IPR050490">
    <property type="entry name" value="Bact_solute-bd_prot1"/>
</dbReference>
<evidence type="ECO:0000313" key="8">
    <source>
        <dbReference type="Proteomes" id="UP000310636"/>
    </source>
</evidence>
<evidence type="ECO:0000256" key="1">
    <source>
        <dbReference type="ARBA" id="ARBA00004196"/>
    </source>
</evidence>
<protein>
    <submittedName>
        <fullName evidence="7">Extracellular solute-binding protein</fullName>
    </submittedName>
</protein>
<feature type="signal peptide" evidence="6">
    <location>
        <begin position="1"/>
        <end position="36"/>
    </location>
</feature>
<dbReference type="Pfam" id="PF01547">
    <property type="entry name" value="SBP_bac_1"/>
    <property type="match status" value="1"/>
</dbReference>
<comment type="caution">
    <text evidence="7">The sequence shown here is derived from an EMBL/GenBank/DDBJ whole genome shotgun (WGS) entry which is preliminary data.</text>
</comment>
<reference evidence="7 8" key="1">
    <citation type="submission" date="2019-04" db="EMBL/GenBank/DDBJ databases">
        <title>Cohnella sp. nov. isolated from preserved vegetables.</title>
        <authorList>
            <person name="Lin S.-Y."/>
            <person name="Hung M.-H."/>
            <person name="Young C.-C."/>
        </authorList>
    </citation>
    <scope>NUCLEOTIDE SEQUENCE [LARGE SCALE GENOMIC DNA]</scope>
    <source>
        <strain evidence="7 8">CC-MHH1044</strain>
    </source>
</reference>
<name>A0A4S4BG61_9BACL</name>
<dbReference type="SUPFAM" id="SSF53850">
    <property type="entry name" value="Periplasmic binding protein-like II"/>
    <property type="match status" value="1"/>
</dbReference>
<dbReference type="GO" id="GO:0030313">
    <property type="term" value="C:cell envelope"/>
    <property type="evidence" value="ECO:0007669"/>
    <property type="project" value="UniProtKB-SubCell"/>
</dbReference>